<dbReference type="Proteomes" id="UP000008701">
    <property type="component" value="Chromosome"/>
</dbReference>
<sequence>MDLTDFIPFKNEFAKAYHGLTGNATHTSENPVFDELKVRRYEKPSAEVSEVILANIDRWIGWNLKNERTAVGGMMIIRAEVFSLALLGMKIDITFGLFEEKDVNGRMITTVNSKAETNIESKGDLGESRRVIRMMLGALDFEFRKEIISKEDYLYRAVDPRGSAFASQQLFNETKLQHKKIEGSQKGTKIEFKSKVTKQTIPYKPSAKSIDPFTSTSPTETEGQNGSSAPVSVTVPVPEEIRLSKPKVTIITTKKPI</sequence>
<reference evidence="2 3" key="1">
    <citation type="submission" date="2006-12" db="EMBL/GenBank/DDBJ databases">
        <title>Complete sequence of Chlorobium phaeobacteroides DSM 266.</title>
        <authorList>
            <consortium name="US DOE Joint Genome Institute"/>
            <person name="Copeland A."/>
            <person name="Lucas S."/>
            <person name="Lapidus A."/>
            <person name="Barry K."/>
            <person name="Detter J.C."/>
            <person name="Glavina del Rio T."/>
            <person name="Hammon N."/>
            <person name="Israni S."/>
            <person name="Pitluck S."/>
            <person name="Goltsman E."/>
            <person name="Schmutz J."/>
            <person name="Larimer F."/>
            <person name="Land M."/>
            <person name="Hauser L."/>
            <person name="Mikhailova N."/>
            <person name="Li T."/>
            <person name="Overmann J."/>
            <person name="Bryant D.A."/>
            <person name="Richardson P."/>
        </authorList>
    </citation>
    <scope>NUCLEOTIDE SEQUENCE [LARGE SCALE GENOMIC DNA]</scope>
    <source>
        <strain evidence="2 3">DSM 266</strain>
    </source>
</reference>
<organism evidence="2 3">
    <name type="scientific">Chlorobium phaeobacteroides (strain DSM 266 / SMG 266 / 2430)</name>
    <dbReference type="NCBI Taxonomy" id="290317"/>
    <lineage>
        <taxon>Bacteria</taxon>
        <taxon>Pseudomonadati</taxon>
        <taxon>Chlorobiota</taxon>
        <taxon>Chlorobiia</taxon>
        <taxon>Chlorobiales</taxon>
        <taxon>Chlorobiaceae</taxon>
        <taxon>Chlorobium/Pelodictyon group</taxon>
        <taxon>Chlorobium</taxon>
    </lineage>
</organism>
<accession>A1BGN5</accession>
<dbReference type="eggNOG" id="ENOG50337XZ">
    <property type="taxonomic scope" value="Bacteria"/>
</dbReference>
<dbReference type="EMBL" id="CP000492">
    <property type="protein sequence ID" value="ABL65562.1"/>
    <property type="molecule type" value="Genomic_DNA"/>
</dbReference>
<proteinExistence type="predicted"/>
<feature type="region of interest" description="Disordered" evidence="1">
    <location>
        <begin position="204"/>
        <end position="233"/>
    </location>
</feature>
<protein>
    <submittedName>
        <fullName evidence="2">Uncharacterized protein</fullName>
    </submittedName>
</protein>
<evidence type="ECO:0000313" key="3">
    <source>
        <dbReference type="Proteomes" id="UP000008701"/>
    </source>
</evidence>
<name>A1BGN5_CHLPD</name>
<feature type="compositionally biased region" description="Polar residues" evidence="1">
    <location>
        <begin position="212"/>
        <end position="226"/>
    </location>
</feature>
<evidence type="ECO:0000313" key="2">
    <source>
        <dbReference type="EMBL" id="ABL65562.1"/>
    </source>
</evidence>
<dbReference type="RefSeq" id="WP_011745374.1">
    <property type="nucleotide sequence ID" value="NC_008639.1"/>
</dbReference>
<dbReference type="HOGENOM" id="CLU_1114967_0_0_10"/>
<dbReference type="KEGG" id="cph:Cpha266_1540"/>
<dbReference type="AlphaFoldDB" id="A1BGN5"/>
<evidence type="ECO:0000256" key="1">
    <source>
        <dbReference type="SAM" id="MobiDB-lite"/>
    </source>
</evidence>
<gene>
    <name evidence="2" type="ordered locus">Cpha266_1540</name>
</gene>
<dbReference type="STRING" id="290317.Cpha266_1540"/>
<dbReference type="OrthoDB" id="597143at2"/>
<keyword evidence="3" id="KW-1185">Reference proteome</keyword>